<dbReference type="GO" id="GO:0008239">
    <property type="term" value="F:dipeptidyl-peptidase activity"/>
    <property type="evidence" value="ECO:0007669"/>
    <property type="project" value="InterPro"/>
</dbReference>
<proteinExistence type="predicted"/>
<keyword evidence="4" id="KW-1185">Reference proteome</keyword>
<evidence type="ECO:0000256" key="1">
    <source>
        <dbReference type="ARBA" id="ARBA00022801"/>
    </source>
</evidence>
<reference evidence="3" key="1">
    <citation type="submission" date="2021-07" db="EMBL/GenBank/DDBJ databases">
        <title>Genome Resource of American Ginseng Black Spot Pathogen Alternaria panax.</title>
        <authorList>
            <person name="Qiu C."/>
            <person name="Wang W."/>
            <person name="Liu Z."/>
        </authorList>
    </citation>
    <scope>NUCLEOTIDE SEQUENCE</scope>
    <source>
        <strain evidence="3">BNCC115425</strain>
    </source>
</reference>
<keyword evidence="1" id="KW-0378">Hydrolase</keyword>
<dbReference type="InterPro" id="IPR000383">
    <property type="entry name" value="Xaa-Pro-like_dom"/>
</dbReference>
<accession>A0AAD4F9C6</accession>
<dbReference type="EMBL" id="JAANER010000010">
    <property type="protein sequence ID" value="KAG9185567.1"/>
    <property type="molecule type" value="Genomic_DNA"/>
</dbReference>
<dbReference type="Gene3D" id="1.10.3020.10">
    <property type="entry name" value="alpha-amino acid ester hydrolase ( Helical cap domain)"/>
    <property type="match status" value="1"/>
</dbReference>
<dbReference type="SMART" id="SM00939">
    <property type="entry name" value="PepX_C"/>
    <property type="match status" value="1"/>
</dbReference>
<gene>
    <name evidence="3" type="ORF">G6011_06898</name>
</gene>
<evidence type="ECO:0000259" key="2">
    <source>
        <dbReference type="SMART" id="SM00939"/>
    </source>
</evidence>
<protein>
    <recommendedName>
        <fullName evidence="2">Xaa-Pro dipeptidyl-peptidase C-terminal domain-containing protein</fullName>
    </recommendedName>
</protein>
<dbReference type="Gene3D" id="3.40.50.1820">
    <property type="entry name" value="alpha/beta hydrolase"/>
    <property type="match status" value="1"/>
</dbReference>
<dbReference type="InterPro" id="IPR008979">
    <property type="entry name" value="Galactose-bd-like_sf"/>
</dbReference>
<dbReference type="Proteomes" id="UP001199106">
    <property type="component" value="Unassembled WGS sequence"/>
</dbReference>
<feature type="domain" description="Xaa-Pro dipeptidyl-peptidase C-terminal" evidence="2">
    <location>
        <begin position="118"/>
        <end position="329"/>
    </location>
</feature>
<comment type="caution">
    <text evidence="3">The sequence shown here is derived from an EMBL/GenBank/DDBJ whole genome shotgun (WGS) entry which is preliminary data.</text>
</comment>
<dbReference type="AlphaFoldDB" id="A0AAD4F9C6"/>
<dbReference type="InterPro" id="IPR013736">
    <property type="entry name" value="Xaa-Pro_dipept_C"/>
</dbReference>
<dbReference type="SUPFAM" id="SSF49785">
    <property type="entry name" value="Galactose-binding domain-like"/>
    <property type="match status" value="1"/>
</dbReference>
<dbReference type="Gene3D" id="2.60.120.260">
    <property type="entry name" value="Galactose-binding domain-like"/>
    <property type="match status" value="1"/>
</dbReference>
<dbReference type="SUPFAM" id="SSF53474">
    <property type="entry name" value="alpha/beta-Hydrolases"/>
    <property type="match status" value="1"/>
</dbReference>
<evidence type="ECO:0000313" key="4">
    <source>
        <dbReference type="Proteomes" id="UP001199106"/>
    </source>
</evidence>
<name>A0AAD4F9C6_9PLEO</name>
<dbReference type="Pfam" id="PF08530">
    <property type="entry name" value="PepX_C"/>
    <property type="match status" value="1"/>
</dbReference>
<dbReference type="InterPro" id="IPR029058">
    <property type="entry name" value="AB_hydrolase_fold"/>
</dbReference>
<dbReference type="NCBIfam" id="TIGR00976">
    <property type="entry name" value="CocE_NonD"/>
    <property type="match status" value="1"/>
</dbReference>
<dbReference type="InterPro" id="IPR005674">
    <property type="entry name" value="CocE/Ser_esterase"/>
</dbReference>
<evidence type="ECO:0000313" key="3">
    <source>
        <dbReference type="EMBL" id="KAG9185567.1"/>
    </source>
</evidence>
<organism evidence="3 4">
    <name type="scientific">Alternaria panax</name>
    <dbReference type="NCBI Taxonomy" id="48097"/>
    <lineage>
        <taxon>Eukaryota</taxon>
        <taxon>Fungi</taxon>
        <taxon>Dikarya</taxon>
        <taxon>Ascomycota</taxon>
        <taxon>Pezizomycotina</taxon>
        <taxon>Dothideomycetes</taxon>
        <taxon>Pleosporomycetidae</taxon>
        <taxon>Pleosporales</taxon>
        <taxon>Pleosporineae</taxon>
        <taxon>Pleosporaceae</taxon>
        <taxon>Alternaria</taxon>
        <taxon>Alternaria sect. Panax</taxon>
    </lineage>
</organism>
<sequence length="336" mass="38279">MRKRWTTMKRIQPVVCGLNIAKSIKHHFGGQAPWMEYVVDHPDIDTGDPFYATMNFEQAVERADIPILLVGGWYDVFAPQIMRQSARLSERDTNVALMMGPWNHTQVDIQAEVHKQSYNWIEQHLAKRNVEARSSSVQYFVTGEKAWRYEARWPPPTAVLEWYLGRGQRLTTEKDAGEGSSYFVFDPNEPTQTVGGNLLLLGGGSPDDTVLVARSDIFAFTTEHLENDVEVAGEIIVQLCQSSDDKDVYLFVRISEVNVNVRSHNVTETYKRLGATQEAQKLVLHLNGCAHRFTKGCQIQLLIAGASFHNMRSIPELRRTLYAMAEEMLPRCCFLW</sequence>
<dbReference type="Pfam" id="PF02129">
    <property type="entry name" value="Peptidase_S15"/>
    <property type="match status" value="1"/>
</dbReference>